<reference evidence="1" key="1">
    <citation type="submission" date="2020-12" db="EMBL/GenBank/DDBJ databases">
        <title>Metabolic potential, ecology and presence of endohyphal bacteria is reflected in genomic diversity of Mucoromycotina.</title>
        <authorList>
            <person name="Muszewska A."/>
            <person name="Okrasinska A."/>
            <person name="Steczkiewicz K."/>
            <person name="Drgas O."/>
            <person name="Orlowska M."/>
            <person name="Perlinska-Lenart U."/>
            <person name="Aleksandrzak-Piekarczyk T."/>
            <person name="Szatraj K."/>
            <person name="Zielenkiewicz U."/>
            <person name="Pilsyk S."/>
            <person name="Malc E."/>
            <person name="Mieczkowski P."/>
            <person name="Kruszewska J.S."/>
            <person name="Biernat P."/>
            <person name="Pawlowska J."/>
        </authorList>
    </citation>
    <scope>NUCLEOTIDE SEQUENCE</scope>
    <source>
        <strain evidence="1">WA0000017839</strain>
    </source>
</reference>
<evidence type="ECO:0000313" key="2">
    <source>
        <dbReference type="Proteomes" id="UP000603453"/>
    </source>
</evidence>
<comment type="caution">
    <text evidence="1">The sequence shown here is derived from an EMBL/GenBank/DDBJ whole genome shotgun (WGS) entry which is preliminary data.</text>
</comment>
<organism evidence="1 2">
    <name type="scientific">Mucor saturninus</name>
    <dbReference type="NCBI Taxonomy" id="64648"/>
    <lineage>
        <taxon>Eukaryota</taxon>
        <taxon>Fungi</taxon>
        <taxon>Fungi incertae sedis</taxon>
        <taxon>Mucoromycota</taxon>
        <taxon>Mucoromycotina</taxon>
        <taxon>Mucoromycetes</taxon>
        <taxon>Mucorales</taxon>
        <taxon>Mucorineae</taxon>
        <taxon>Mucoraceae</taxon>
        <taxon>Mucor</taxon>
    </lineage>
</organism>
<gene>
    <name evidence="1" type="ORF">INT47_001420</name>
</gene>
<feature type="non-terminal residue" evidence="1">
    <location>
        <position position="363"/>
    </location>
</feature>
<keyword evidence="2" id="KW-1185">Reference proteome</keyword>
<dbReference type="OrthoDB" id="2306559at2759"/>
<name>A0A8H7QYV6_9FUNG</name>
<sequence>MSLTKELAACAIYGLEITDENKEEALSRLQKARLIPVYLANGDPTVAVAVGIHKAKTEPWKFKEFLSEEIKNKEDKSTEDNKSDNSRDSYEIEGKSILNSVPQSRRAVIELVNMILSPHPIGSITHEEFLTEKDLYELVKPYFAETNFTCNQLNDWLGKEGSWGSTKRKIVNGERLRGRTLHVIRPELRDFLWNDISNVKEFRKSVRESRHKTATIGYVRKSKTTEKKEAVEKSINLQVAKMKKKLLCEDVFASCRANADDKIDDRDIKSTMIYKVSHVHGDCQDMLDYITMSNRTVRLVVIDYAGLSTNPDDLKEFVRKHKQLKEIAIDEGQKMAVFSRHELLKDEKLLQKFNCRIGSVKRS</sequence>
<dbReference type="EMBL" id="JAEPRD010000072">
    <property type="protein sequence ID" value="KAG2201332.1"/>
    <property type="molecule type" value="Genomic_DNA"/>
</dbReference>
<protein>
    <submittedName>
        <fullName evidence="1">Uncharacterized protein</fullName>
    </submittedName>
</protein>
<proteinExistence type="predicted"/>
<dbReference type="Proteomes" id="UP000603453">
    <property type="component" value="Unassembled WGS sequence"/>
</dbReference>
<accession>A0A8H7QYV6</accession>
<dbReference type="AlphaFoldDB" id="A0A8H7QYV6"/>
<evidence type="ECO:0000313" key="1">
    <source>
        <dbReference type="EMBL" id="KAG2201332.1"/>
    </source>
</evidence>